<feature type="transmembrane region" description="Helical" evidence="1">
    <location>
        <begin position="30"/>
        <end position="49"/>
    </location>
</feature>
<keyword evidence="1" id="KW-0520">NAD</keyword>
<evidence type="ECO:0000313" key="4">
    <source>
        <dbReference type="Proteomes" id="UP000239352"/>
    </source>
</evidence>
<comment type="subcellular location">
    <subcellularLocation>
        <location evidence="1">Cell membrane</location>
        <topology evidence="1">Multi-pass membrane protein</topology>
    </subcellularLocation>
</comment>
<accession>A0A2T0GR98</accession>
<dbReference type="GO" id="GO:0048038">
    <property type="term" value="F:quinone binding"/>
    <property type="evidence" value="ECO:0007669"/>
    <property type="project" value="UniProtKB-UniRule"/>
</dbReference>
<comment type="caution">
    <text evidence="1">Lacks conserved residue(s) required for the propagation of feature annotation.</text>
</comment>
<dbReference type="InterPro" id="IPR001457">
    <property type="entry name" value="NADH_UbQ/plastoQ_OxRdtase_su6"/>
</dbReference>
<dbReference type="GO" id="GO:0008137">
    <property type="term" value="F:NADH dehydrogenase (ubiquinone) activity"/>
    <property type="evidence" value="ECO:0007669"/>
    <property type="project" value="UniProtKB-UniRule"/>
</dbReference>
<dbReference type="EMBL" id="PVSR01000078">
    <property type="protein sequence ID" value="PRW61635.1"/>
    <property type="molecule type" value="Genomic_DNA"/>
</dbReference>
<dbReference type="AlphaFoldDB" id="A0A2T0GR98"/>
<comment type="catalytic activity">
    <reaction evidence="1">
        <text>a quinone + NADH + 5 H(+)(in) = a quinol + NAD(+) + 4 H(+)(out)</text>
        <dbReference type="Rhea" id="RHEA:57888"/>
        <dbReference type="ChEBI" id="CHEBI:15378"/>
        <dbReference type="ChEBI" id="CHEBI:24646"/>
        <dbReference type="ChEBI" id="CHEBI:57540"/>
        <dbReference type="ChEBI" id="CHEBI:57945"/>
        <dbReference type="ChEBI" id="CHEBI:132124"/>
    </reaction>
</comment>
<protein>
    <recommendedName>
        <fullName evidence="1">NADH-quinone oxidoreductase subunit J</fullName>
        <ecNumber evidence="1">7.1.1.-</ecNumber>
    </recommendedName>
</protein>
<comment type="similarity">
    <text evidence="1">Belongs to the complex I subunit 6 family.</text>
</comment>
<dbReference type="Gene3D" id="1.20.120.1200">
    <property type="entry name" value="NADH-ubiquinone/plastoquinone oxidoreductase chain 6, subunit NuoJ"/>
    <property type="match status" value="1"/>
</dbReference>
<dbReference type="GO" id="GO:0005886">
    <property type="term" value="C:plasma membrane"/>
    <property type="evidence" value="ECO:0007669"/>
    <property type="project" value="UniProtKB-SubCell"/>
</dbReference>
<reference evidence="3 4" key="1">
    <citation type="submission" date="2018-03" db="EMBL/GenBank/DDBJ databases">
        <title>Actinopolyspora mortivallis from Sahara, screening for active biomolecules.</title>
        <authorList>
            <person name="Selama O."/>
            <person name="Wellington E.M.H."/>
            <person name="Hacene H."/>
        </authorList>
    </citation>
    <scope>NUCLEOTIDE SEQUENCE [LARGE SCALE GENOMIC DNA]</scope>
    <source>
        <strain evidence="3 4">M5A</strain>
    </source>
</reference>
<evidence type="ECO:0000313" key="3">
    <source>
        <dbReference type="EMBL" id="PRW61635.1"/>
    </source>
</evidence>
<dbReference type="InterPro" id="IPR042106">
    <property type="entry name" value="Nuo/plastoQ_OxRdtase_6_NuoJ"/>
</dbReference>
<dbReference type="Pfam" id="PF00499">
    <property type="entry name" value="Oxidored_q3"/>
    <property type="match status" value="1"/>
</dbReference>
<feature type="transmembrane region" description="Helical" evidence="1">
    <location>
        <begin position="140"/>
        <end position="159"/>
    </location>
</feature>
<dbReference type="Proteomes" id="UP000239352">
    <property type="component" value="Unassembled WGS sequence"/>
</dbReference>
<proteinExistence type="inferred from homology"/>
<evidence type="ECO:0000256" key="2">
    <source>
        <dbReference type="SAM" id="MobiDB-lite"/>
    </source>
</evidence>
<keyword evidence="1" id="KW-0812">Transmembrane</keyword>
<sequence>MQTVLAWGFGVLAVVCALLVFRLDSMARVTFALLASFLFVAFEVLLLGLNYLGVVLVLMTVMEMVIMAVFMVMYMMNPAGLVPMAMYHNRAGALAVSVGTFCVLAAGTLLVDWPERVGRPAPDPTAELGAELMSSQMPTMMTLGMVLFAAILATVTLSVPRGRYDRFGRSPRGRPTDPVPGGLGSTTARPGERR</sequence>
<comment type="function">
    <text evidence="1">NDH-1 shuttles electrons from NADH, via FMN and iron-sulfur (Fe-S) centers, to quinones in the respiratory chain. Couples the redox reaction to proton translocation (for every two electrons transferred, four hydrogen ions are translocated across the cytoplasmic membrane), and thus conserves the redox energy in a proton gradient.</text>
</comment>
<keyword evidence="4" id="KW-1185">Reference proteome</keyword>
<name>A0A2T0GR98_ACTMO</name>
<evidence type="ECO:0000256" key="1">
    <source>
        <dbReference type="RuleBase" id="RU004429"/>
    </source>
</evidence>
<dbReference type="EC" id="7.1.1.-" evidence="1"/>
<dbReference type="RefSeq" id="WP_106115400.1">
    <property type="nucleotide sequence ID" value="NZ_PVSR01000078.1"/>
</dbReference>
<comment type="caution">
    <text evidence="3">The sequence shown here is derived from an EMBL/GenBank/DDBJ whole genome shotgun (WGS) entry which is preliminary data.</text>
</comment>
<dbReference type="STRING" id="1050202.GCA_000384035_01515"/>
<dbReference type="InParanoid" id="A0A2T0GR98"/>
<feature type="transmembrane region" description="Helical" evidence="1">
    <location>
        <begin position="6"/>
        <end position="23"/>
    </location>
</feature>
<keyword evidence="1" id="KW-0874">Quinone</keyword>
<feature type="region of interest" description="Disordered" evidence="2">
    <location>
        <begin position="164"/>
        <end position="194"/>
    </location>
</feature>
<organism evidence="3 4">
    <name type="scientific">Actinopolyspora mortivallis</name>
    <dbReference type="NCBI Taxonomy" id="33906"/>
    <lineage>
        <taxon>Bacteria</taxon>
        <taxon>Bacillati</taxon>
        <taxon>Actinomycetota</taxon>
        <taxon>Actinomycetes</taxon>
        <taxon>Actinopolysporales</taxon>
        <taxon>Actinopolysporaceae</taxon>
        <taxon>Actinopolyspora</taxon>
    </lineage>
</organism>
<gene>
    <name evidence="3" type="ORF">CEP50_19685</name>
</gene>
<keyword evidence="1" id="KW-1133">Transmembrane helix</keyword>
<keyword evidence="1" id="KW-1003">Cell membrane</keyword>
<keyword evidence="1" id="KW-0472">Membrane</keyword>
<keyword evidence="3" id="KW-0830">Ubiquinone</keyword>
<feature type="transmembrane region" description="Helical" evidence="1">
    <location>
        <begin position="87"/>
        <end position="111"/>
    </location>
</feature>